<sequence length="193" mass="21242">MGIPYVIEGSGNKEKSYDLYSRLLKDRIIFIGKEFTDDLANSVVAQLLFLESDDPEKDIIIYINSPGGLVSAELAIFDTMNYIKPNISTVCIGSASSAAAFILASGTKGKRFALKTARIMLHQISGGASGHIEDMKIRVKEAEILNEIAMKNLSDITGHSVEKILKDLNRDYYMSAEEAKNYGLIDEVLISRS</sequence>
<accession>A0A0F9NJX7</accession>
<dbReference type="CDD" id="cd07017">
    <property type="entry name" value="S14_ClpP_2"/>
    <property type="match status" value="1"/>
</dbReference>
<evidence type="ECO:0000313" key="6">
    <source>
        <dbReference type="EMBL" id="KKN18214.1"/>
    </source>
</evidence>
<dbReference type="GO" id="GO:0009368">
    <property type="term" value="C:endopeptidase Clp complex"/>
    <property type="evidence" value="ECO:0007669"/>
    <property type="project" value="TreeGrafter"/>
</dbReference>
<protein>
    <recommendedName>
        <fullName evidence="7">Endopeptidase Clp</fullName>
    </recommendedName>
</protein>
<reference evidence="6" key="1">
    <citation type="journal article" date="2015" name="Nature">
        <title>Complex archaea that bridge the gap between prokaryotes and eukaryotes.</title>
        <authorList>
            <person name="Spang A."/>
            <person name="Saw J.H."/>
            <person name="Jorgensen S.L."/>
            <person name="Zaremba-Niedzwiedzka K."/>
            <person name="Martijn J."/>
            <person name="Lind A.E."/>
            <person name="van Eijk R."/>
            <person name="Schleper C."/>
            <person name="Guy L."/>
            <person name="Ettema T.J."/>
        </authorList>
    </citation>
    <scope>NUCLEOTIDE SEQUENCE</scope>
</reference>
<evidence type="ECO:0000256" key="4">
    <source>
        <dbReference type="ARBA" id="ARBA00022801"/>
    </source>
</evidence>
<name>A0A0F9NJX7_9ZZZZ</name>
<dbReference type="PANTHER" id="PTHR10381">
    <property type="entry name" value="ATP-DEPENDENT CLP PROTEASE PROTEOLYTIC SUBUNIT"/>
    <property type="match status" value="1"/>
</dbReference>
<dbReference type="PRINTS" id="PR00127">
    <property type="entry name" value="CLPPROTEASEP"/>
</dbReference>
<keyword evidence="5" id="KW-0720">Serine protease</keyword>
<dbReference type="PANTHER" id="PTHR10381:SF70">
    <property type="entry name" value="ATP-DEPENDENT CLP PROTEASE PROTEOLYTIC SUBUNIT"/>
    <property type="match status" value="1"/>
</dbReference>
<dbReference type="NCBIfam" id="NF001368">
    <property type="entry name" value="PRK00277.1"/>
    <property type="match status" value="1"/>
</dbReference>
<dbReference type="GO" id="GO:0006515">
    <property type="term" value="P:protein quality control for misfolded or incompletely synthesized proteins"/>
    <property type="evidence" value="ECO:0007669"/>
    <property type="project" value="TreeGrafter"/>
</dbReference>
<gene>
    <name evidence="6" type="ORF">LCGC14_0958140</name>
</gene>
<evidence type="ECO:0008006" key="7">
    <source>
        <dbReference type="Google" id="ProtNLM"/>
    </source>
</evidence>
<dbReference type="Pfam" id="PF00574">
    <property type="entry name" value="CLP_protease"/>
    <property type="match status" value="1"/>
</dbReference>
<dbReference type="HAMAP" id="MF_00444">
    <property type="entry name" value="ClpP"/>
    <property type="match status" value="1"/>
</dbReference>
<dbReference type="EMBL" id="LAZR01003449">
    <property type="protein sequence ID" value="KKN18214.1"/>
    <property type="molecule type" value="Genomic_DNA"/>
</dbReference>
<evidence type="ECO:0000256" key="5">
    <source>
        <dbReference type="ARBA" id="ARBA00022825"/>
    </source>
</evidence>
<evidence type="ECO:0000256" key="2">
    <source>
        <dbReference type="ARBA" id="ARBA00022490"/>
    </source>
</evidence>
<keyword evidence="3" id="KW-0645">Protease</keyword>
<evidence type="ECO:0000256" key="3">
    <source>
        <dbReference type="ARBA" id="ARBA00022670"/>
    </source>
</evidence>
<dbReference type="GO" id="GO:0004176">
    <property type="term" value="F:ATP-dependent peptidase activity"/>
    <property type="evidence" value="ECO:0007669"/>
    <property type="project" value="InterPro"/>
</dbReference>
<comment type="caution">
    <text evidence="6">The sequence shown here is derived from an EMBL/GenBank/DDBJ whole genome shotgun (WGS) entry which is preliminary data.</text>
</comment>
<dbReference type="AlphaFoldDB" id="A0A0F9NJX7"/>
<comment type="similarity">
    <text evidence="1">Belongs to the peptidase S14 family.</text>
</comment>
<evidence type="ECO:0000256" key="1">
    <source>
        <dbReference type="ARBA" id="ARBA00007039"/>
    </source>
</evidence>
<dbReference type="SUPFAM" id="SSF52096">
    <property type="entry name" value="ClpP/crotonase"/>
    <property type="match status" value="1"/>
</dbReference>
<organism evidence="6">
    <name type="scientific">marine sediment metagenome</name>
    <dbReference type="NCBI Taxonomy" id="412755"/>
    <lineage>
        <taxon>unclassified sequences</taxon>
        <taxon>metagenomes</taxon>
        <taxon>ecological metagenomes</taxon>
    </lineage>
</organism>
<keyword evidence="4" id="KW-0378">Hydrolase</keyword>
<keyword evidence="2" id="KW-0963">Cytoplasm</keyword>
<dbReference type="FunFam" id="3.90.226.10:FF:000002">
    <property type="entry name" value="ATP-dependent Clp protease proteolytic subunit"/>
    <property type="match status" value="1"/>
</dbReference>
<dbReference type="InterPro" id="IPR001907">
    <property type="entry name" value="ClpP"/>
</dbReference>
<dbReference type="InterPro" id="IPR018215">
    <property type="entry name" value="ClpP_Ser_AS"/>
</dbReference>
<proteinExistence type="inferred from homology"/>
<dbReference type="PROSITE" id="PS00381">
    <property type="entry name" value="CLP_PROTEASE_SER"/>
    <property type="match status" value="1"/>
</dbReference>
<dbReference type="InterPro" id="IPR023562">
    <property type="entry name" value="ClpP/TepA"/>
</dbReference>
<dbReference type="InterPro" id="IPR029045">
    <property type="entry name" value="ClpP/crotonase-like_dom_sf"/>
</dbReference>
<dbReference type="GO" id="GO:0051117">
    <property type="term" value="F:ATPase binding"/>
    <property type="evidence" value="ECO:0007669"/>
    <property type="project" value="TreeGrafter"/>
</dbReference>
<dbReference type="GO" id="GO:0004252">
    <property type="term" value="F:serine-type endopeptidase activity"/>
    <property type="evidence" value="ECO:0007669"/>
    <property type="project" value="InterPro"/>
</dbReference>
<dbReference type="Gene3D" id="3.90.226.10">
    <property type="entry name" value="2-enoyl-CoA Hydratase, Chain A, domain 1"/>
    <property type="match status" value="1"/>
</dbReference>